<dbReference type="Pfam" id="PF00068">
    <property type="entry name" value="Phospholip_A2_1"/>
    <property type="match status" value="1"/>
</dbReference>
<dbReference type="GO" id="GO:0016042">
    <property type="term" value="P:lipid catabolic process"/>
    <property type="evidence" value="ECO:0007669"/>
    <property type="project" value="InterPro"/>
</dbReference>
<comment type="subcellular location">
    <subcellularLocation>
        <location evidence="1 6">Secreted</location>
    </subcellularLocation>
</comment>
<comment type="catalytic activity">
    <reaction evidence="6">
        <text>a 1,2-diacyl-sn-glycero-3-phosphocholine + H2O = a 1-acyl-sn-glycero-3-phosphocholine + a fatty acid + H(+)</text>
        <dbReference type="Rhea" id="RHEA:15801"/>
        <dbReference type="ChEBI" id="CHEBI:15377"/>
        <dbReference type="ChEBI" id="CHEBI:15378"/>
        <dbReference type="ChEBI" id="CHEBI:28868"/>
        <dbReference type="ChEBI" id="CHEBI:57643"/>
        <dbReference type="ChEBI" id="CHEBI:58168"/>
        <dbReference type="EC" id="3.1.1.4"/>
    </reaction>
</comment>
<dbReference type="Proteomes" id="UP001152320">
    <property type="component" value="Chromosome 7"/>
</dbReference>
<dbReference type="AlphaFoldDB" id="A0A9Q1C5G9"/>
<sequence length="177" mass="19342">MRTLILICLVIGSGFAASLRAKRDLFQFGQMILHATSRWPLNYNGYGCWCGQGGYGPTVDETDNVVGRMISVMGGSRKVERMLSNHSNKNGVSDGDGEGEGEGKGDDGEDEDDEDDADADDNDDGDDKGSGTSCQVGLCECDRTAAHCFRDSTFNPANMNYPKFTCWALSFFTQFWE</sequence>
<evidence type="ECO:0000256" key="3">
    <source>
        <dbReference type="ARBA" id="ARBA00023157"/>
    </source>
</evidence>
<organism evidence="9 10">
    <name type="scientific">Holothuria leucospilota</name>
    <name type="common">Black long sea cucumber</name>
    <name type="synonym">Mertensiothuria leucospilota</name>
    <dbReference type="NCBI Taxonomy" id="206669"/>
    <lineage>
        <taxon>Eukaryota</taxon>
        <taxon>Metazoa</taxon>
        <taxon>Echinodermata</taxon>
        <taxon>Eleutherozoa</taxon>
        <taxon>Echinozoa</taxon>
        <taxon>Holothuroidea</taxon>
        <taxon>Aspidochirotacea</taxon>
        <taxon>Aspidochirotida</taxon>
        <taxon>Holothuriidae</taxon>
        <taxon>Holothuria</taxon>
    </lineage>
</organism>
<evidence type="ECO:0000256" key="5">
    <source>
        <dbReference type="RuleBase" id="RU003654"/>
    </source>
</evidence>
<dbReference type="GO" id="GO:0005543">
    <property type="term" value="F:phospholipid binding"/>
    <property type="evidence" value="ECO:0007669"/>
    <property type="project" value="TreeGrafter"/>
</dbReference>
<dbReference type="GO" id="GO:0005509">
    <property type="term" value="F:calcium ion binding"/>
    <property type="evidence" value="ECO:0007669"/>
    <property type="project" value="InterPro"/>
</dbReference>
<dbReference type="GO" id="GO:0047498">
    <property type="term" value="F:calcium-dependent phospholipase A2 activity"/>
    <property type="evidence" value="ECO:0007669"/>
    <property type="project" value="TreeGrafter"/>
</dbReference>
<dbReference type="PANTHER" id="PTHR11716:SF100">
    <property type="entry name" value="PHOSPHOLIPASE A2"/>
    <property type="match status" value="1"/>
</dbReference>
<feature type="binding site" evidence="4">
    <location>
        <position position="51"/>
    </location>
    <ligand>
        <name>Ca(2+)</name>
        <dbReference type="ChEBI" id="CHEBI:29108"/>
    </ligand>
</feature>
<keyword evidence="4" id="KW-0479">Metal-binding</keyword>
<keyword evidence="3" id="KW-1015">Disulfide bond</keyword>
<protein>
    <recommendedName>
        <fullName evidence="6">Phospholipase A2</fullName>
        <ecNumber evidence="6">3.1.1.4</ecNumber>
    </recommendedName>
</protein>
<keyword evidence="6" id="KW-0732">Signal</keyword>
<gene>
    <name evidence="9" type="ORF">HOLleu_16628</name>
</gene>
<feature type="compositionally biased region" description="Acidic residues" evidence="7">
    <location>
        <begin position="107"/>
        <end position="126"/>
    </location>
</feature>
<dbReference type="GO" id="GO:0005576">
    <property type="term" value="C:extracellular region"/>
    <property type="evidence" value="ECO:0007669"/>
    <property type="project" value="UniProtKB-SubCell"/>
</dbReference>
<name>A0A9Q1C5G9_HOLLE</name>
<evidence type="ECO:0000259" key="8">
    <source>
        <dbReference type="SMART" id="SM00085"/>
    </source>
</evidence>
<feature type="binding site" evidence="4">
    <location>
        <position position="53"/>
    </location>
    <ligand>
        <name>Ca(2+)</name>
        <dbReference type="ChEBI" id="CHEBI:29108"/>
    </ligand>
</feature>
<dbReference type="EC" id="3.1.1.4" evidence="6"/>
<dbReference type="InterPro" id="IPR001211">
    <property type="entry name" value="PLA2"/>
</dbReference>
<dbReference type="GO" id="GO:0050482">
    <property type="term" value="P:arachidonate secretion"/>
    <property type="evidence" value="ECO:0007669"/>
    <property type="project" value="InterPro"/>
</dbReference>
<accession>A0A9Q1C5G9</accession>
<dbReference type="PANTHER" id="PTHR11716">
    <property type="entry name" value="PHOSPHOLIPASE A2 FAMILY MEMBER"/>
    <property type="match status" value="1"/>
</dbReference>
<feature type="signal peptide" evidence="6">
    <location>
        <begin position="1"/>
        <end position="16"/>
    </location>
</feature>
<dbReference type="Gene3D" id="1.20.90.10">
    <property type="entry name" value="Phospholipase A2 domain"/>
    <property type="match status" value="1"/>
</dbReference>
<evidence type="ECO:0000256" key="1">
    <source>
        <dbReference type="ARBA" id="ARBA00004613"/>
    </source>
</evidence>
<dbReference type="InterPro" id="IPR036444">
    <property type="entry name" value="PLipase_A2_dom_sf"/>
</dbReference>
<dbReference type="InterPro" id="IPR033112">
    <property type="entry name" value="PLA2_Asp_AS"/>
</dbReference>
<dbReference type="PRINTS" id="PR00389">
    <property type="entry name" value="PHPHLIPASEA2"/>
</dbReference>
<evidence type="ECO:0000256" key="2">
    <source>
        <dbReference type="ARBA" id="ARBA00022525"/>
    </source>
</evidence>
<feature type="domain" description="Phospholipase A2-like central" evidence="8">
    <location>
        <begin position="24"/>
        <end position="167"/>
    </location>
</feature>
<comment type="caution">
    <text evidence="9">The sequence shown here is derived from an EMBL/GenBank/DDBJ whole genome shotgun (WGS) entry which is preliminary data.</text>
</comment>
<dbReference type="SUPFAM" id="SSF48619">
    <property type="entry name" value="Phospholipase A2, PLA2"/>
    <property type="match status" value="1"/>
</dbReference>
<comment type="cofactor">
    <cofactor evidence="4">
        <name>Ca(2+)</name>
        <dbReference type="ChEBI" id="CHEBI:29108"/>
    </cofactor>
    <text evidence="4">Binds 1 Ca(2+) ion per subunit.</text>
</comment>
<dbReference type="PROSITE" id="PS00119">
    <property type="entry name" value="PA2_ASP"/>
    <property type="match status" value="1"/>
</dbReference>
<evidence type="ECO:0000256" key="7">
    <source>
        <dbReference type="SAM" id="MobiDB-lite"/>
    </source>
</evidence>
<keyword evidence="2 6" id="KW-0964">Secreted</keyword>
<reference evidence="9" key="1">
    <citation type="submission" date="2021-10" db="EMBL/GenBank/DDBJ databases">
        <title>Tropical sea cucumber genome reveals ecological adaptation and Cuvierian tubules defense mechanism.</title>
        <authorList>
            <person name="Chen T."/>
        </authorList>
    </citation>
    <scope>NUCLEOTIDE SEQUENCE</scope>
    <source>
        <strain evidence="9">Nanhai2018</strain>
        <tissue evidence="9">Muscle</tissue>
    </source>
</reference>
<feature type="region of interest" description="Disordered" evidence="7">
    <location>
        <begin position="83"/>
        <end position="130"/>
    </location>
</feature>
<dbReference type="InterPro" id="IPR016090">
    <property type="entry name" value="PLA2-like_dom"/>
</dbReference>
<keyword evidence="6" id="KW-0378">Hydrolase</keyword>
<keyword evidence="10" id="KW-1185">Reference proteome</keyword>
<keyword evidence="6" id="KW-0443">Lipid metabolism</keyword>
<evidence type="ECO:0000313" key="9">
    <source>
        <dbReference type="EMBL" id="KAJ8039041.1"/>
    </source>
</evidence>
<evidence type="ECO:0000256" key="6">
    <source>
        <dbReference type="RuleBase" id="RU361236"/>
    </source>
</evidence>
<evidence type="ECO:0000256" key="4">
    <source>
        <dbReference type="PIRSR" id="PIRSR601211-2"/>
    </source>
</evidence>
<keyword evidence="4 6" id="KW-0106">Calcium</keyword>
<feature type="chain" id="PRO_5040540046" description="Phospholipase A2" evidence="6">
    <location>
        <begin position="17"/>
        <end position="177"/>
    </location>
</feature>
<dbReference type="OrthoDB" id="5841574at2759"/>
<dbReference type="EMBL" id="JAIZAY010000007">
    <property type="protein sequence ID" value="KAJ8039041.1"/>
    <property type="molecule type" value="Genomic_DNA"/>
</dbReference>
<dbReference type="GO" id="GO:0006644">
    <property type="term" value="P:phospholipid metabolic process"/>
    <property type="evidence" value="ECO:0007669"/>
    <property type="project" value="InterPro"/>
</dbReference>
<proteinExistence type="inferred from homology"/>
<comment type="similarity">
    <text evidence="5">Belongs to the phospholipase A2 family.</text>
</comment>
<dbReference type="SMART" id="SM00085">
    <property type="entry name" value="PA2c"/>
    <property type="match status" value="1"/>
</dbReference>
<evidence type="ECO:0000313" key="10">
    <source>
        <dbReference type="Proteomes" id="UP001152320"/>
    </source>
</evidence>